<protein>
    <recommendedName>
        <fullName evidence="5">Sirohydrochlorin ferrochelatase</fullName>
    </recommendedName>
</protein>
<dbReference type="STRING" id="88036.D8QZU1"/>
<dbReference type="KEGG" id="smo:SELMODRAFT_37056"/>
<dbReference type="Gramene" id="EFJ34468">
    <property type="protein sequence ID" value="EFJ34468"/>
    <property type="gene ID" value="SELMODRAFT_37056"/>
</dbReference>
<dbReference type="OrthoDB" id="3543at2759"/>
<keyword evidence="2" id="KW-0456">Lyase</keyword>
<accession>D8QZU1</accession>
<dbReference type="Proteomes" id="UP000001514">
    <property type="component" value="Unassembled WGS sequence"/>
</dbReference>
<evidence type="ECO:0000256" key="1">
    <source>
        <dbReference type="ARBA" id="ARBA00022723"/>
    </source>
</evidence>
<dbReference type="Gene3D" id="3.40.50.1400">
    <property type="match status" value="1"/>
</dbReference>
<dbReference type="AlphaFoldDB" id="D8QZU1"/>
<evidence type="ECO:0000313" key="4">
    <source>
        <dbReference type="Proteomes" id="UP000001514"/>
    </source>
</evidence>
<dbReference type="PANTHER" id="PTHR33542:SF3">
    <property type="entry name" value="SIROHYDROCHLORIN FERROCHELATASE, CHLOROPLASTIC"/>
    <property type="match status" value="1"/>
</dbReference>
<dbReference type="InterPro" id="IPR002762">
    <property type="entry name" value="CbiX-like"/>
</dbReference>
<keyword evidence="4" id="KW-1185">Reference proteome</keyword>
<reference evidence="3 4" key="1">
    <citation type="journal article" date="2011" name="Science">
        <title>The Selaginella genome identifies genetic changes associated with the evolution of vascular plants.</title>
        <authorList>
            <person name="Banks J.A."/>
            <person name="Nishiyama T."/>
            <person name="Hasebe M."/>
            <person name="Bowman J.L."/>
            <person name="Gribskov M."/>
            <person name="dePamphilis C."/>
            <person name="Albert V.A."/>
            <person name="Aono N."/>
            <person name="Aoyama T."/>
            <person name="Ambrose B.A."/>
            <person name="Ashton N.W."/>
            <person name="Axtell M.J."/>
            <person name="Barker E."/>
            <person name="Barker M.S."/>
            <person name="Bennetzen J.L."/>
            <person name="Bonawitz N.D."/>
            <person name="Chapple C."/>
            <person name="Cheng C."/>
            <person name="Correa L.G."/>
            <person name="Dacre M."/>
            <person name="DeBarry J."/>
            <person name="Dreyer I."/>
            <person name="Elias M."/>
            <person name="Engstrom E.M."/>
            <person name="Estelle M."/>
            <person name="Feng L."/>
            <person name="Finet C."/>
            <person name="Floyd S.K."/>
            <person name="Frommer W.B."/>
            <person name="Fujita T."/>
            <person name="Gramzow L."/>
            <person name="Gutensohn M."/>
            <person name="Harholt J."/>
            <person name="Hattori M."/>
            <person name="Heyl A."/>
            <person name="Hirai T."/>
            <person name="Hiwatashi Y."/>
            <person name="Ishikawa M."/>
            <person name="Iwata M."/>
            <person name="Karol K.G."/>
            <person name="Koehler B."/>
            <person name="Kolukisaoglu U."/>
            <person name="Kubo M."/>
            <person name="Kurata T."/>
            <person name="Lalonde S."/>
            <person name="Li K."/>
            <person name="Li Y."/>
            <person name="Litt A."/>
            <person name="Lyons E."/>
            <person name="Manning G."/>
            <person name="Maruyama T."/>
            <person name="Michael T.P."/>
            <person name="Mikami K."/>
            <person name="Miyazaki S."/>
            <person name="Morinaga S."/>
            <person name="Murata T."/>
            <person name="Mueller-Roeber B."/>
            <person name="Nelson D.R."/>
            <person name="Obara M."/>
            <person name="Oguri Y."/>
            <person name="Olmstead R.G."/>
            <person name="Onodera N."/>
            <person name="Petersen B.L."/>
            <person name="Pils B."/>
            <person name="Prigge M."/>
            <person name="Rensing S.A."/>
            <person name="Riano-Pachon D.M."/>
            <person name="Roberts A.W."/>
            <person name="Sato Y."/>
            <person name="Scheller H.V."/>
            <person name="Schulz B."/>
            <person name="Schulz C."/>
            <person name="Shakirov E.V."/>
            <person name="Shibagaki N."/>
            <person name="Shinohara N."/>
            <person name="Shippen D.E."/>
            <person name="Soerensen I."/>
            <person name="Sotooka R."/>
            <person name="Sugimoto N."/>
            <person name="Sugita M."/>
            <person name="Sumikawa N."/>
            <person name="Tanurdzic M."/>
            <person name="Theissen G."/>
            <person name="Ulvskov P."/>
            <person name="Wakazuki S."/>
            <person name="Weng J.K."/>
            <person name="Willats W.W."/>
            <person name="Wipf D."/>
            <person name="Wolf P.G."/>
            <person name="Yang L."/>
            <person name="Zimmer A.D."/>
            <person name="Zhu Q."/>
            <person name="Mitros T."/>
            <person name="Hellsten U."/>
            <person name="Loque D."/>
            <person name="Otillar R."/>
            <person name="Salamov A."/>
            <person name="Schmutz J."/>
            <person name="Shapiro H."/>
            <person name="Lindquist E."/>
            <person name="Lucas S."/>
            <person name="Rokhsar D."/>
            <person name="Grigoriev I.V."/>
        </authorList>
    </citation>
    <scope>NUCLEOTIDE SEQUENCE [LARGE SCALE GENOMIC DNA]</scope>
</reference>
<dbReference type="EMBL" id="GL377569">
    <property type="protein sequence ID" value="EFJ34468.1"/>
    <property type="molecule type" value="Genomic_DNA"/>
</dbReference>
<evidence type="ECO:0000256" key="2">
    <source>
        <dbReference type="ARBA" id="ARBA00023239"/>
    </source>
</evidence>
<dbReference type="eggNOG" id="ENOG502RXIW">
    <property type="taxonomic scope" value="Eukaryota"/>
</dbReference>
<dbReference type="GO" id="GO:0046872">
    <property type="term" value="F:metal ion binding"/>
    <property type="evidence" value="ECO:0007669"/>
    <property type="project" value="UniProtKB-KW"/>
</dbReference>
<dbReference type="CDD" id="cd03416">
    <property type="entry name" value="CbiX_SirB_N"/>
    <property type="match status" value="1"/>
</dbReference>
<proteinExistence type="predicted"/>
<dbReference type="Pfam" id="PF01903">
    <property type="entry name" value="CbiX"/>
    <property type="match status" value="1"/>
</dbReference>
<dbReference type="SUPFAM" id="SSF53800">
    <property type="entry name" value="Chelatase"/>
    <property type="match status" value="1"/>
</dbReference>
<feature type="non-terminal residue" evidence="3">
    <location>
        <position position="158"/>
    </location>
</feature>
<keyword evidence="1" id="KW-0479">Metal-binding</keyword>
<sequence length="158" mass="17249">NQGFAGAAVQQMAGSGGSRDGIVIVDHGSRRAESNSMLEEFVEMYKRKTGHEIVQAAHMELAAPSIEDAFDRCVELGAQRVIVSPYFLFPGRHWNKDIPALAAAASAKHPGIRYLVTAPIGLHELMVDVLEDRMKYCVSRAEGRADECDMCVGTGRCR</sequence>
<dbReference type="GO" id="GO:0009507">
    <property type="term" value="C:chloroplast"/>
    <property type="evidence" value="ECO:0000318"/>
    <property type="project" value="GO_Central"/>
</dbReference>
<dbReference type="PANTHER" id="PTHR33542">
    <property type="entry name" value="SIROHYDROCHLORIN FERROCHELATASE, CHLOROPLASTIC"/>
    <property type="match status" value="1"/>
</dbReference>
<gene>
    <name evidence="3" type="ORF">SELMODRAFT_37056</name>
</gene>
<dbReference type="InParanoid" id="D8QZU1"/>
<name>D8QZU1_SELML</name>
<organism evidence="4">
    <name type="scientific">Selaginella moellendorffii</name>
    <name type="common">Spikemoss</name>
    <dbReference type="NCBI Taxonomy" id="88036"/>
    <lineage>
        <taxon>Eukaryota</taxon>
        <taxon>Viridiplantae</taxon>
        <taxon>Streptophyta</taxon>
        <taxon>Embryophyta</taxon>
        <taxon>Tracheophyta</taxon>
        <taxon>Lycopodiopsida</taxon>
        <taxon>Selaginellales</taxon>
        <taxon>Selaginellaceae</taxon>
        <taxon>Selaginella</taxon>
    </lineage>
</organism>
<dbReference type="GO" id="GO:0051266">
    <property type="term" value="F:sirohydrochlorin ferrochelatase activity"/>
    <property type="evidence" value="ECO:0000318"/>
    <property type="project" value="GO_Central"/>
</dbReference>
<evidence type="ECO:0000313" key="3">
    <source>
        <dbReference type="EMBL" id="EFJ34468.1"/>
    </source>
</evidence>
<dbReference type="HOGENOM" id="CLU_065901_1_2_1"/>
<dbReference type="InterPro" id="IPR050963">
    <property type="entry name" value="Sirohydro_Cobaltochel/CbiX"/>
</dbReference>
<dbReference type="GO" id="GO:0019354">
    <property type="term" value="P:siroheme biosynthetic process"/>
    <property type="evidence" value="ECO:0000318"/>
    <property type="project" value="GO_Central"/>
</dbReference>
<dbReference type="OMA" id="NWRRAQI"/>
<evidence type="ECO:0008006" key="5">
    <source>
        <dbReference type="Google" id="ProtNLM"/>
    </source>
</evidence>
<feature type="non-terminal residue" evidence="3">
    <location>
        <position position="1"/>
    </location>
</feature>
<dbReference type="FunCoup" id="D8QZU1">
    <property type="interactions" value="1096"/>
</dbReference>